<dbReference type="EMBL" id="CAAHFH010000002">
    <property type="protein sequence ID" value="VGO22540.1"/>
    <property type="molecule type" value="Genomic_DNA"/>
</dbReference>
<dbReference type="Pfam" id="PF17761">
    <property type="entry name" value="DUF1016_N"/>
    <property type="match status" value="2"/>
</dbReference>
<dbReference type="Pfam" id="PF06250">
    <property type="entry name" value="YhcG_C"/>
    <property type="match status" value="1"/>
</dbReference>
<dbReference type="RefSeq" id="WP_136063955.1">
    <property type="nucleotide sequence ID" value="NZ_CAAHFH010000002.1"/>
</dbReference>
<dbReference type="Proteomes" id="UP000346198">
    <property type="component" value="Unassembled WGS sequence"/>
</dbReference>
<feature type="domain" description="YhcG N-terminal" evidence="2">
    <location>
        <begin position="14"/>
        <end position="95"/>
    </location>
</feature>
<keyword evidence="4" id="KW-1185">Reference proteome</keyword>
<evidence type="ECO:0000313" key="3">
    <source>
        <dbReference type="EMBL" id="VGO22540.1"/>
    </source>
</evidence>
<dbReference type="InterPro" id="IPR053148">
    <property type="entry name" value="PD-DEXK-like_domain"/>
</dbReference>
<dbReference type="InterPro" id="IPR041527">
    <property type="entry name" value="YhcG_N"/>
</dbReference>
<dbReference type="InterPro" id="IPR009362">
    <property type="entry name" value="YhcG_C"/>
</dbReference>
<evidence type="ECO:0008006" key="5">
    <source>
        <dbReference type="Google" id="ProtNLM"/>
    </source>
</evidence>
<dbReference type="PANTHER" id="PTHR30547:SF5">
    <property type="entry name" value="NUCLEASE YHCG-RELATED"/>
    <property type="match status" value="1"/>
</dbReference>
<gene>
    <name evidence="3" type="ORF">SCARR_04624</name>
</gene>
<dbReference type="PANTHER" id="PTHR30547">
    <property type="entry name" value="UNCHARACTERIZED PROTEIN YHCG-RELATED"/>
    <property type="match status" value="1"/>
</dbReference>
<protein>
    <recommendedName>
        <fullName evidence="5">Nuclease YhcG</fullName>
    </recommendedName>
</protein>
<dbReference type="GO" id="GO:0003676">
    <property type="term" value="F:nucleic acid binding"/>
    <property type="evidence" value="ECO:0007669"/>
    <property type="project" value="InterPro"/>
</dbReference>
<evidence type="ECO:0000259" key="1">
    <source>
        <dbReference type="Pfam" id="PF06250"/>
    </source>
</evidence>
<evidence type="ECO:0000259" key="2">
    <source>
        <dbReference type="Pfam" id="PF17761"/>
    </source>
</evidence>
<proteinExistence type="predicted"/>
<reference evidence="3 4" key="1">
    <citation type="submission" date="2019-04" db="EMBL/GenBank/DDBJ databases">
        <authorList>
            <person name="Van Vliet M D."/>
        </authorList>
    </citation>
    <scope>NUCLEOTIDE SEQUENCE [LARGE SCALE GENOMIC DNA]</scope>
    <source>
        <strain evidence="3 4">F21</strain>
    </source>
</reference>
<sequence length="397" mass="45834">MNNELNNQDLFGRVAAILEQARNNVVRAVNSNMVTAYWLIGREIVEELQEGKQRAEYGKQVVEELSTRLTERFGRGFSIANLKNFRQFYQAYPQRMDGIGYPAGSQFPKGPKSCPESSESANEGILFPMGIELEHGFSSQLTWSHYRALMRVKDEKARAFYECEASEGGWDKRTLERQIHTQYYERSLHSQQPNKLIAEGRQLQKTAPSAAEILKNPYVLEFLSYPNAAELHESDLERAIITHLQRFLLELGNGFAFVARQKHIRIEEDDRFIDLIFYHCKLKFYLLIDLKLGKLTHADVGQMDGYVRMFDGLFIAEDDNPTIGLILCTEKCDTVARYSVLSDRKQIFASKYMLCLPTEEQLKLEIERERRLIETSFQNGMTNFHNNEILDTQTKAA</sequence>
<dbReference type="InterPro" id="IPR011856">
    <property type="entry name" value="tRNA_endonuc-like_dom_sf"/>
</dbReference>
<feature type="domain" description="YhcG PDDEXK nuclease" evidence="1">
    <location>
        <begin position="212"/>
        <end position="363"/>
    </location>
</feature>
<dbReference type="AlphaFoldDB" id="A0A6C2UQH5"/>
<name>A0A6C2UQH5_9BACT</name>
<dbReference type="Gene3D" id="3.40.1350.10">
    <property type="match status" value="1"/>
</dbReference>
<accession>A0A6C2UQH5</accession>
<evidence type="ECO:0000313" key="4">
    <source>
        <dbReference type="Proteomes" id="UP000346198"/>
    </source>
</evidence>
<organism evidence="3 4">
    <name type="scientific">Pontiella sulfatireligans</name>
    <dbReference type="NCBI Taxonomy" id="2750658"/>
    <lineage>
        <taxon>Bacteria</taxon>
        <taxon>Pseudomonadati</taxon>
        <taxon>Kiritimatiellota</taxon>
        <taxon>Kiritimatiellia</taxon>
        <taxon>Kiritimatiellales</taxon>
        <taxon>Pontiellaceae</taxon>
        <taxon>Pontiella</taxon>
    </lineage>
</organism>
<feature type="domain" description="YhcG N-terminal" evidence="2">
    <location>
        <begin position="137"/>
        <end position="186"/>
    </location>
</feature>